<dbReference type="InterPro" id="IPR027474">
    <property type="entry name" value="L-asparaginase_N"/>
</dbReference>
<protein>
    <recommendedName>
        <fullName evidence="2">asparaginase</fullName>
        <ecNumber evidence="2">3.5.1.1</ecNumber>
    </recommendedName>
</protein>
<dbReference type="GO" id="GO:0006528">
    <property type="term" value="P:asparagine metabolic process"/>
    <property type="evidence" value="ECO:0007669"/>
    <property type="project" value="InterPro"/>
</dbReference>
<dbReference type="PANTHER" id="PTHR11707">
    <property type="entry name" value="L-ASPARAGINASE"/>
    <property type="match status" value="1"/>
</dbReference>
<dbReference type="InterPro" id="IPR027473">
    <property type="entry name" value="L-asparaginase_C"/>
</dbReference>
<dbReference type="PIRSF" id="PIRSF001220">
    <property type="entry name" value="L-ASNase_gatD"/>
    <property type="match status" value="1"/>
</dbReference>
<evidence type="ECO:0000259" key="9">
    <source>
        <dbReference type="Pfam" id="PF00710"/>
    </source>
</evidence>
<reference evidence="11 12" key="1">
    <citation type="submission" date="2020-08" db="EMBL/GenBank/DDBJ databases">
        <title>Cohnella phylogeny.</title>
        <authorList>
            <person name="Dunlap C."/>
        </authorList>
    </citation>
    <scope>NUCLEOTIDE SEQUENCE [LARGE SCALE GENOMIC DNA]</scope>
    <source>
        <strain evidence="11 12">DSM 25241</strain>
    </source>
</reference>
<name>A0A841SXS1_9BACL</name>
<comment type="caution">
    <text evidence="11">The sequence shown here is derived from an EMBL/GenBank/DDBJ whole genome shotgun (WGS) entry which is preliminary data.</text>
</comment>
<feature type="active site" description="O-isoaspartyl threonine intermediate" evidence="5">
    <location>
        <position position="12"/>
    </location>
</feature>
<evidence type="ECO:0000313" key="12">
    <source>
        <dbReference type="Proteomes" id="UP000535838"/>
    </source>
</evidence>
<comment type="similarity">
    <text evidence="1">Belongs to the asparaginase 1 family.</text>
</comment>
<dbReference type="SFLD" id="SFLDS00057">
    <property type="entry name" value="Glutaminase/Asparaginase"/>
    <property type="match status" value="1"/>
</dbReference>
<keyword evidence="12" id="KW-1185">Reference proteome</keyword>
<dbReference type="RefSeq" id="WP_185118771.1">
    <property type="nucleotide sequence ID" value="NZ_JACJVQ010000005.1"/>
</dbReference>
<dbReference type="Pfam" id="PF00710">
    <property type="entry name" value="Asparaginase"/>
    <property type="match status" value="1"/>
</dbReference>
<sequence length="321" mass="33660">MSKIKLLTTGGTIAMSHDASTGKVDRPTNDVLSGWLNGEIEVVSEDVCNKSSPQMTLTELNALLRAVRDSLANPEIDGVVVTHGTDTLEETAYFLDLQLPWGKPVIVTGAMKASNDAGTDGPVNLMSAVYAAASGNARSRGVLVVMQDQIHAARYVTKTHTSSLLAFQSPESGPIGWVRNGKAEFRYSMEPAASYEDAAVLSLGSVFLVKAVLDMGADWLEFALSKGAEGIVLEAFGQGNVPPSLLPGIERAIAAGIPVVLVSRCIGGEPQGTYAYEGGGAMLTELGVVFARGLNGPKARLKLAVLLASKKNAAEIKAAFE</sequence>
<evidence type="ECO:0000256" key="4">
    <source>
        <dbReference type="ARBA" id="ARBA00049366"/>
    </source>
</evidence>
<dbReference type="CDD" id="cd08964">
    <property type="entry name" value="L-asparaginase_II"/>
    <property type="match status" value="1"/>
</dbReference>
<feature type="domain" description="Asparaginase/glutaminase C-terminal" evidence="10">
    <location>
        <begin position="206"/>
        <end position="320"/>
    </location>
</feature>
<dbReference type="InterPro" id="IPR004550">
    <property type="entry name" value="AsnASE_II"/>
</dbReference>
<dbReference type="PROSITE" id="PS51732">
    <property type="entry name" value="ASN_GLN_ASE_3"/>
    <property type="match status" value="1"/>
</dbReference>
<evidence type="ECO:0000256" key="5">
    <source>
        <dbReference type="PIRSR" id="PIRSR001220-1"/>
    </source>
</evidence>
<evidence type="ECO:0000256" key="1">
    <source>
        <dbReference type="ARBA" id="ARBA00010518"/>
    </source>
</evidence>
<dbReference type="InterPro" id="IPR006034">
    <property type="entry name" value="Asparaginase/glutaminase-like"/>
</dbReference>
<dbReference type="Proteomes" id="UP000535838">
    <property type="component" value="Unassembled WGS sequence"/>
</dbReference>
<feature type="binding site" evidence="6">
    <location>
        <begin position="85"/>
        <end position="86"/>
    </location>
    <ligand>
        <name>substrate</name>
    </ligand>
</feature>
<dbReference type="GO" id="GO:0004067">
    <property type="term" value="F:asparaginase activity"/>
    <property type="evidence" value="ECO:0007669"/>
    <property type="project" value="UniProtKB-UniRule"/>
</dbReference>
<dbReference type="Pfam" id="PF17763">
    <property type="entry name" value="Asparaginase_C"/>
    <property type="match status" value="1"/>
</dbReference>
<evidence type="ECO:0000256" key="3">
    <source>
        <dbReference type="ARBA" id="ARBA00022801"/>
    </source>
</evidence>
<dbReference type="FunFam" id="3.40.50.1170:FF:000001">
    <property type="entry name" value="L-asparaginase 2"/>
    <property type="match status" value="1"/>
</dbReference>
<dbReference type="PANTHER" id="PTHR11707:SF28">
    <property type="entry name" value="60 KDA LYSOPHOSPHOLIPASE"/>
    <property type="match status" value="1"/>
</dbReference>
<feature type="domain" description="L-asparaginase N-terminal" evidence="9">
    <location>
        <begin position="3"/>
        <end position="188"/>
    </location>
</feature>
<dbReference type="InterPro" id="IPR027475">
    <property type="entry name" value="Asparaginase/glutaminase_AS2"/>
</dbReference>
<dbReference type="EMBL" id="JACJVQ010000005">
    <property type="protein sequence ID" value="MBB6633531.1"/>
    <property type="molecule type" value="Genomic_DNA"/>
</dbReference>
<dbReference type="AlphaFoldDB" id="A0A841SXS1"/>
<dbReference type="InterPro" id="IPR036152">
    <property type="entry name" value="Asp/glu_Ase-like_sf"/>
</dbReference>
<gene>
    <name evidence="11" type="ORF">H7B67_05385</name>
</gene>
<feature type="active site" evidence="8">
    <location>
        <position position="85"/>
    </location>
</feature>
<dbReference type="Gene3D" id="3.40.50.40">
    <property type="match status" value="1"/>
</dbReference>
<dbReference type="PROSITE" id="PS00917">
    <property type="entry name" value="ASN_GLN_ASE_2"/>
    <property type="match status" value="1"/>
</dbReference>
<evidence type="ECO:0000259" key="10">
    <source>
        <dbReference type="Pfam" id="PF17763"/>
    </source>
</evidence>
<dbReference type="PIRSF" id="PIRSF500176">
    <property type="entry name" value="L_ASNase"/>
    <property type="match status" value="1"/>
</dbReference>
<comment type="catalytic activity">
    <reaction evidence="4">
        <text>L-asparagine + H2O = L-aspartate + NH4(+)</text>
        <dbReference type="Rhea" id="RHEA:21016"/>
        <dbReference type="ChEBI" id="CHEBI:15377"/>
        <dbReference type="ChEBI" id="CHEBI:28938"/>
        <dbReference type="ChEBI" id="CHEBI:29991"/>
        <dbReference type="ChEBI" id="CHEBI:58048"/>
        <dbReference type="EC" id="3.5.1.1"/>
    </reaction>
</comment>
<evidence type="ECO:0000313" key="11">
    <source>
        <dbReference type="EMBL" id="MBB6633531.1"/>
    </source>
</evidence>
<evidence type="ECO:0000256" key="2">
    <source>
        <dbReference type="ARBA" id="ARBA00012920"/>
    </source>
</evidence>
<dbReference type="PRINTS" id="PR00139">
    <property type="entry name" value="ASNGLNASE"/>
</dbReference>
<evidence type="ECO:0000256" key="8">
    <source>
        <dbReference type="PROSITE-ProRule" id="PRU10100"/>
    </source>
</evidence>
<keyword evidence="3" id="KW-0378">Hydrolase</keyword>
<dbReference type="InterPro" id="IPR020827">
    <property type="entry name" value="Asparaginase/glutaminase_AS1"/>
</dbReference>
<dbReference type="EC" id="3.5.1.1" evidence="2"/>
<evidence type="ECO:0000256" key="7">
    <source>
        <dbReference type="PROSITE-ProRule" id="PRU10099"/>
    </source>
</evidence>
<feature type="binding site" evidence="6">
    <location>
        <position position="52"/>
    </location>
    <ligand>
        <name>substrate</name>
    </ligand>
</feature>
<dbReference type="PROSITE" id="PS00144">
    <property type="entry name" value="ASN_GLN_ASE_1"/>
    <property type="match status" value="1"/>
</dbReference>
<dbReference type="InterPro" id="IPR037152">
    <property type="entry name" value="L-asparaginase_N_sf"/>
</dbReference>
<proteinExistence type="inferred from homology"/>
<dbReference type="SMART" id="SM00870">
    <property type="entry name" value="Asparaginase"/>
    <property type="match status" value="1"/>
</dbReference>
<dbReference type="InterPro" id="IPR040919">
    <property type="entry name" value="Asparaginase_C"/>
</dbReference>
<dbReference type="Gene3D" id="3.40.50.1170">
    <property type="entry name" value="L-asparaginase, N-terminal domain"/>
    <property type="match status" value="1"/>
</dbReference>
<dbReference type="SUPFAM" id="SSF53774">
    <property type="entry name" value="Glutaminase/Asparaginase"/>
    <property type="match status" value="1"/>
</dbReference>
<organism evidence="11 12">
    <name type="scientific">Cohnella thailandensis</name>
    <dbReference type="NCBI Taxonomy" id="557557"/>
    <lineage>
        <taxon>Bacteria</taxon>
        <taxon>Bacillati</taxon>
        <taxon>Bacillota</taxon>
        <taxon>Bacilli</taxon>
        <taxon>Bacillales</taxon>
        <taxon>Paenibacillaceae</taxon>
        <taxon>Cohnella</taxon>
    </lineage>
</organism>
<feature type="active site" evidence="7">
    <location>
        <position position="12"/>
    </location>
</feature>
<accession>A0A841SXS1</accession>
<evidence type="ECO:0000256" key="6">
    <source>
        <dbReference type="PIRSR" id="PIRSR001220-2"/>
    </source>
</evidence>